<dbReference type="Proteomes" id="UP001595729">
    <property type="component" value="Unassembled WGS sequence"/>
</dbReference>
<dbReference type="CDD" id="cd01169">
    <property type="entry name" value="HMPP_kinase"/>
    <property type="match status" value="1"/>
</dbReference>
<dbReference type="Gene3D" id="3.20.20.70">
    <property type="entry name" value="Aldolase class I"/>
    <property type="match status" value="1"/>
</dbReference>
<comment type="caution">
    <text evidence="7">The sequence shown here is derived from an EMBL/GenBank/DDBJ whole genome shotgun (WGS) entry which is preliminary data.</text>
</comment>
<keyword evidence="7" id="KW-0808">Transferase</keyword>
<reference evidence="8" key="1">
    <citation type="journal article" date="2019" name="Int. J. Syst. Evol. Microbiol.">
        <title>The Global Catalogue of Microorganisms (GCM) 10K type strain sequencing project: providing services to taxonomists for standard genome sequencing and annotation.</title>
        <authorList>
            <consortium name="The Broad Institute Genomics Platform"/>
            <consortium name="The Broad Institute Genome Sequencing Center for Infectious Disease"/>
            <person name="Wu L."/>
            <person name="Ma J."/>
        </authorList>
    </citation>
    <scope>NUCLEOTIDE SEQUENCE [LARGE SCALE GENOMIC DNA]</scope>
    <source>
        <strain evidence="8">KCTC 42501</strain>
    </source>
</reference>
<evidence type="ECO:0000256" key="4">
    <source>
        <dbReference type="ARBA" id="ARBA00023268"/>
    </source>
</evidence>
<evidence type="ECO:0000313" key="8">
    <source>
        <dbReference type="Proteomes" id="UP001595729"/>
    </source>
</evidence>
<dbReference type="PANTHER" id="PTHR20858:SF17">
    <property type="entry name" value="HYDROXYMETHYLPYRIMIDINE_PHOSPHOMETHYLPYRIMIDINE KINASE THI20-RELATED"/>
    <property type="match status" value="1"/>
</dbReference>
<evidence type="ECO:0000259" key="5">
    <source>
        <dbReference type="Pfam" id="PF02581"/>
    </source>
</evidence>
<evidence type="ECO:0000313" key="7">
    <source>
        <dbReference type="EMBL" id="MFC3684047.1"/>
    </source>
</evidence>
<name>A0ABV7W3P3_9BURK</name>
<evidence type="ECO:0000256" key="3">
    <source>
        <dbReference type="ARBA" id="ARBA00012135"/>
    </source>
</evidence>
<dbReference type="InterPro" id="IPR029056">
    <property type="entry name" value="Ribokinase-like"/>
</dbReference>
<dbReference type="InterPro" id="IPR013749">
    <property type="entry name" value="PM/HMP-P_kinase-1"/>
</dbReference>
<dbReference type="Gene3D" id="3.40.1190.20">
    <property type="match status" value="1"/>
</dbReference>
<keyword evidence="8" id="KW-1185">Reference proteome</keyword>
<keyword evidence="7" id="KW-0418">Kinase</keyword>
<dbReference type="InterPro" id="IPR036206">
    <property type="entry name" value="ThiamineP_synth_sf"/>
</dbReference>
<organism evidence="7 8">
    <name type="scientific">Hydrogenophaga luteola</name>
    <dbReference type="NCBI Taxonomy" id="1591122"/>
    <lineage>
        <taxon>Bacteria</taxon>
        <taxon>Pseudomonadati</taxon>
        <taxon>Pseudomonadota</taxon>
        <taxon>Betaproteobacteria</taxon>
        <taxon>Burkholderiales</taxon>
        <taxon>Comamonadaceae</taxon>
        <taxon>Hydrogenophaga</taxon>
    </lineage>
</organism>
<keyword evidence="4" id="KW-0511">Multifunctional enzyme</keyword>
<dbReference type="Pfam" id="PF02581">
    <property type="entry name" value="TMP-TENI"/>
    <property type="match status" value="1"/>
</dbReference>
<dbReference type="InterPro" id="IPR022998">
    <property type="entry name" value="ThiamineP_synth_TenI"/>
</dbReference>
<gene>
    <name evidence="7" type="primary">thiD</name>
    <name evidence="7" type="ORF">ACFOPI_10615</name>
</gene>
<dbReference type="EC" id="2.7.1.49" evidence="3"/>
<dbReference type="Pfam" id="PF08543">
    <property type="entry name" value="Phos_pyr_kin"/>
    <property type="match status" value="1"/>
</dbReference>
<feature type="domain" description="Thiamine phosphate synthase/TenI" evidence="5">
    <location>
        <begin position="300"/>
        <end position="484"/>
    </location>
</feature>
<protein>
    <recommendedName>
        <fullName evidence="3">hydroxymethylpyrimidine kinase</fullName>
        <ecNumber evidence="3">2.7.1.49</ecNumber>
    </recommendedName>
</protein>
<evidence type="ECO:0000256" key="1">
    <source>
        <dbReference type="ARBA" id="ARBA00001946"/>
    </source>
</evidence>
<sequence length="528" mass="54531">MNTLPILWSIAGTDSGGGAGLAADQRAADAFGVHLCPVVAAVTAQSTTAVTRIDAVPPDLLDAQLAALAEDLPPTVIKTGLLGSAANAQVVAHWVDRLRLRAPLAFVIDPVLRASTGAGFVDEALMRVYREELLPRATVVTPNQHEAVRLLGPDGGSGVPAMASALRAQGVQAVVVTGGDAATPALSHDWIDTPHARGWLTLPRVDTPHHHGTGCTFTTSLAAALALGFVAADAAVLAKMATTHALRHARAVGRGAGPVVAREGFGADASLLPRLSVGEQAPTGWPECTRGREPGVYAIVDSAERVEMVLRAAPTVDTIQLRMKRPADLDDGAWAAQLRAAIARSQRAADVAGVTLVINDHWHAALQAGARALHLGQEDLLALAPADHAALQGARDGGVQLGLSSHSLWELCRAASLLPDLIACGPVWPTTTKDMPWRPQGLDNLAWWAHMAPAPVVGIGGILEPAQLQAVAAAGAAGGCVVRGLGEDPSQTLPAWRAAWVEGRSAAAQAQVPALPHPSLPVPHAGLR</sequence>
<dbReference type="EMBL" id="JBHRXX010000005">
    <property type="protein sequence ID" value="MFC3684047.1"/>
    <property type="molecule type" value="Genomic_DNA"/>
</dbReference>
<dbReference type="SUPFAM" id="SSF51391">
    <property type="entry name" value="Thiamin phosphate synthase"/>
    <property type="match status" value="1"/>
</dbReference>
<dbReference type="CDD" id="cd00564">
    <property type="entry name" value="TMP_TenI"/>
    <property type="match status" value="1"/>
</dbReference>
<comment type="pathway">
    <text evidence="2">Cofactor biosynthesis; thiamine diphosphate biosynthesis.</text>
</comment>
<dbReference type="RefSeq" id="WP_382173659.1">
    <property type="nucleotide sequence ID" value="NZ_JBHRXX010000005.1"/>
</dbReference>
<comment type="cofactor">
    <cofactor evidence="1">
        <name>Mg(2+)</name>
        <dbReference type="ChEBI" id="CHEBI:18420"/>
    </cofactor>
</comment>
<feature type="domain" description="Pyridoxamine kinase/Phosphomethylpyrimidine kinase" evidence="6">
    <location>
        <begin position="14"/>
        <end position="259"/>
    </location>
</feature>
<dbReference type="PANTHER" id="PTHR20858">
    <property type="entry name" value="PHOSPHOMETHYLPYRIMIDINE KINASE"/>
    <property type="match status" value="1"/>
</dbReference>
<accession>A0ABV7W3P3</accession>
<dbReference type="SUPFAM" id="SSF53613">
    <property type="entry name" value="Ribokinase-like"/>
    <property type="match status" value="1"/>
</dbReference>
<dbReference type="NCBIfam" id="TIGR00097">
    <property type="entry name" value="HMP-P_kinase"/>
    <property type="match status" value="1"/>
</dbReference>
<evidence type="ECO:0000256" key="2">
    <source>
        <dbReference type="ARBA" id="ARBA00004948"/>
    </source>
</evidence>
<proteinExistence type="predicted"/>
<dbReference type="GO" id="GO:0008972">
    <property type="term" value="F:phosphomethylpyrimidine kinase activity"/>
    <property type="evidence" value="ECO:0007669"/>
    <property type="project" value="UniProtKB-EC"/>
</dbReference>
<evidence type="ECO:0000259" key="6">
    <source>
        <dbReference type="Pfam" id="PF08543"/>
    </source>
</evidence>
<dbReference type="GO" id="GO:0008902">
    <property type="term" value="F:hydroxymethylpyrimidine kinase activity"/>
    <property type="evidence" value="ECO:0007669"/>
    <property type="project" value="UniProtKB-EC"/>
</dbReference>
<dbReference type="InterPro" id="IPR004399">
    <property type="entry name" value="HMP/HMP-P_kinase_dom"/>
</dbReference>
<dbReference type="InterPro" id="IPR013785">
    <property type="entry name" value="Aldolase_TIM"/>
</dbReference>